<dbReference type="AlphaFoldDB" id="A0A7S0LS50"/>
<dbReference type="Pfam" id="PF03407">
    <property type="entry name" value="Nucleotid_trans"/>
    <property type="match status" value="1"/>
</dbReference>
<dbReference type="GO" id="GO:0052636">
    <property type="term" value="F:arabinosyltransferase activity"/>
    <property type="evidence" value="ECO:0007669"/>
    <property type="project" value="TreeGrafter"/>
</dbReference>
<dbReference type="GO" id="GO:0005794">
    <property type="term" value="C:Golgi apparatus"/>
    <property type="evidence" value="ECO:0007669"/>
    <property type="project" value="TreeGrafter"/>
</dbReference>
<reference evidence="2" key="1">
    <citation type="submission" date="2021-01" db="EMBL/GenBank/DDBJ databases">
        <authorList>
            <person name="Corre E."/>
            <person name="Pelletier E."/>
            <person name="Niang G."/>
            <person name="Scheremetjew M."/>
            <person name="Finn R."/>
            <person name="Kale V."/>
            <person name="Holt S."/>
            <person name="Cochrane G."/>
            <person name="Meng A."/>
            <person name="Brown T."/>
            <person name="Cohen L."/>
        </authorList>
    </citation>
    <scope>NUCLEOTIDE SEQUENCE</scope>
    <source>
        <strain evidence="2">PLY182g</strain>
    </source>
</reference>
<proteinExistence type="predicted"/>
<gene>
    <name evidence="2" type="ORF">CPEL01642_LOCUS24504</name>
</gene>
<evidence type="ECO:0000313" key="2">
    <source>
        <dbReference type="EMBL" id="CAD8621121.1"/>
    </source>
</evidence>
<dbReference type="PANTHER" id="PTHR46936:SF1">
    <property type="entry name" value="ARABINOSYLTRANSFERASE XEG113"/>
    <property type="match status" value="1"/>
</dbReference>
<protein>
    <recommendedName>
        <fullName evidence="1">Nucleotide-diphospho-sugar transferase domain-containing protein</fullName>
    </recommendedName>
</protein>
<accession>A0A7S0LS50</accession>
<dbReference type="EMBL" id="HBEY01050969">
    <property type="protein sequence ID" value="CAD8621121.1"/>
    <property type="molecule type" value="Transcribed_RNA"/>
</dbReference>
<feature type="domain" description="Nucleotide-diphospho-sugar transferase" evidence="1">
    <location>
        <begin position="1"/>
        <end position="227"/>
    </location>
</feature>
<sequence length="454" mass="50045">MKNYLIGATDDLALAGLQKASVQCFSMKTNLPQHEWPWGSPSFKSLGPHKIELIHKALTWGFEIVITDIDAFVLQEPFAYMARWPDASFLTTSDHLGNTTTGDGLESHNAIHTAFNIGYMFFRKSSLPLVEEWRRVIAEQPRSRWDQGEFNRLARTEWNPRSTAGLSDPHLFYSYKKKVIGGVLPISLFSGGHNYFVSQFAQRAGKAPYSVHTTFQYGAAAGKRHRLREAMVWVDPPEYYNPPTGLLTFSPSVPAALISPEGGMTTRGHIALIKHQLKQIRSALALAYVTGRKLILPSVVCGYDKAWYPLSSGPASRGVFPGSHHWILPIRDCPLDHFLEPAQLRPLETLREYSFLANPRTPSSVKGGVVPVAIDKGHGPMAVARLKSGMSAVKVINVTNLPSLDLLKDGLLSAAEVAAFTAKFRFASGSWCCAPSIDTKAGMPQRAHFSLMSA</sequence>
<organism evidence="2">
    <name type="scientific">Coccolithus braarudii</name>
    <dbReference type="NCBI Taxonomy" id="221442"/>
    <lineage>
        <taxon>Eukaryota</taxon>
        <taxon>Haptista</taxon>
        <taxon>Haptophyta</taxon>
        <taxon>Prymnesiophyceae</taxon>
        <taxon>Coccolithales</taxon>
        <taxon>Coccolithaceae</taxon>
        <taxon>Coccolithus</taxon>
    </lineage>
</organism>
<dbReference type="PANTHER" id="PTHR46936">
    <property type="entry name" value="ARABINOSYLTRANSFERASE XEG113"/>
    <property type="match status" value="1"/>
</dbReference>
<dbReference type="InterPro" id="IPR053250">
    <property type="entry name" value="Glycosyltransferase_77"/>
</dbReference>
<dbReference type="InterPro" id="IPR005069">
    <property type="entry name" value="Nucl-diP-sugar_transferase"/>
</dbReference>
<evidence type="ECO:0000259" key="1">
    <source>
        <dbReference type="Pfam" id="PF03407"/>
    </source>
</evidence>
<name>A0A7S0LS50_9EUKA</name>